<feature type="domain" description="AB hydrolase-1" evidence="1">
    <location>
        <begin position="28"/>
        <end position="274"/>
    </location>
</feature>
<keyword evidence="3" id="KW-1185">Reference proteome</keyword>
<dbReference type="EMBL" id="JBGEHV010000016">
    <property type="protein sequence ID" value="MEY8039981.1"/>
    <property type="molecule type" value="Genomic_DNA"/>
</dbReference>
<dbReference type="RefSeq" id="WP_345363177.1">
    <property type="nucleotide sequence ID" value="NZ_BAABII010000009.1"/>
</dbReference>
<dbReference type="Pfam" id="PF12697">
    <property type="entry name" value="Abhydrolase_6"/>
    <property type="match status" value="1"/>
</dbReference>
<dbReference type="Gene3D" id="3.40.50.1820">
    <property type="entry name" value="alpha/beta hydrolase"/>
    <property type="match status" value="1"/>
</dbReference>
<name>A0ABV4CG45_9PSEU</name>
<evidence type="ECO:0000313" key="3">
    <source>
        <dbReference type="Proteomes" id="UP001564626"/>
    </source>
</evidence>
<organism evidence="2 3">
    <name type="scientific">Saccharopolyspora cebuensis</name>
    <dbReference type="NCBI Taxonomy" id="418759"/>
    <lineage>
        <taxon>Bacteria</taxon>
        <taxon>Bacillati</taxon>
        <taxon>Actinomycetota</taxon>
        <taxon>Actinomycetes</taxon>
        <taxon>Pseudonocardiales</taxon>
        <taxon>Pseudonocardiaceae</taxon>
        <taxon>Saccharopolyspora</taxon>
    </lineage>
</organism>
<proteinExistence type="predicted"/>
<dbReference type="InterPro" id="IPR029058">
    <property type="entry name" value="AB_hydrolase_fold"/>
</dbReference>
<evidence type="ECO:0000313" key="2">
    <source>
        <dbReference type="EMBL" id="MEY8039981.1"/>
    </source>
</evidence>
<dbReference type="PANTHER" id="PTHR43194">
    <property type="entry name" value="HYDROLASE ALPHA/BETA FOLD FAMILY"/>
    <property type="match status" value="1"/>
</dbReference>
<accession>A0ABV4CG45</accession>
<protein>
    <submittedName>
        <fullName evidence="2">Alpha/beta fold hydrolase</fullName>
    </submittedName>
</protein>
<dbReference type="InterPro" id="IPR050228">
    <property type="entry name" value="Carboxylesterase_BioH"/>
</dbReference>
<evidence type="ECO:0000259" key="1">
    <source>
        <dbReference type="Pfam" id="PF12697"/>
    </source>
</evidence>
<dbReference type="SUPFAM" id="SSF53474">
    <property type="entry name" value="alpha/beta-Hydrolases"/>
    <property type="match status" value="1"/>
</dbReference>
<dbReference type="PANTHER" id="PTHR43194:SF2">
    <property type="entry name" value="PEROXISOMAL MEMBRANE PROTEIN LPX1"/>
    <property type="match status" value="1"/>
</dbReference>
<dbReference type="Proteomes" id="UP001564626">
    <property type="component" value="Unassembled WGS sequence"/>
</dbReference>
<sequence length="286" mass="31659">MTVTPVRELTRREQDEIDRANRSRRPPVVFLHGMWLLAESWRPWADCFEDAGYAALTPGWPDDPETVEQARTDPDAFARKGIADVAAYHERVVAGLDRTPALVGHALGGLLAQLLAGRGGATASVVIDPVPTRGVLPMPFAALRSALPVLRRPGNRGRAVMLSFRQFRYRFANAISKEEARELYDRYHVAASGAPMFESVLANFSPRTEARADSAAPQRGPMLIVSGHRDHQVPPATTAATYERQRRNPGITEFAELADRGHSLTIDAGWESVARLSLDFVRRFVR</sequence>
<dbReference type="InterPro" id="IPR000073">
    <property type="entry name" value="AB_hydrolase_1"/>
</dbReference>
<dbReference type="GO" id="GO:0016787">
    <property type="term" value="F:hydrolase activity"/>
    <property type="evidence" value="ECO:0007669"/>
    <property type="project" value="UniProtKB-KW"/>
</dbReference>
<keyword evidence="2" id="KW-0378">Hydrolase</keyword>
<reference evidence="2 3" key="1">
    <citation type="submission" date="2024-08" db="EMBL/GenBank/DDBJ databases">
        <title>Genome mining of Saccharopolyspora cebuensis PGLac3 from Nigerian medicinal plant.</title>
        <authorList>
            <person name="Ezeobiora C.E."/>
            <person name="Igbokwe N.H."/>
            <person name="Amin D.H."/>
            <person name="Mendie U.E."/>
        </authorList>
    </citation>
    <scope>NUCLEOTIDE SEQUENCE [LARGE SCALE GENOMIC DNA]</scope>
    <source>
        <strain evidence="2 3">PGLac3</strain>
    </source>
</reference>
<comment type="caution">
    <text evidence="2">The sequence shown here is derived from an EMBL/GenBank/DDBJ whole genome shotgun (WGS) entry which is preliminary data.</text>
</comment>
<gene>
    <name evidence="2" type="ORF">AB8O55_11290</name>
</gene>